<keyword evidence="5" id="KW-0732">Signal</keyword>
<dbReference type="SUPFAM" id="SSF53474">
    <property type="entry name" value="alpha/beta-Hydrolases"/>
    <property type="match status" value="1"/>
</dbReference>
<evidence type="ECO:0000256" key="1">
    <source>
        <dbReference type="ARBA" id="ARBA00004613"/>
    </source>
</evidence>
<keyword evidence="4" id="KW-0808">Transferase</keyword>
<comment type="caution">
    <text evidence="8">The sequence shown here is derived from an EMBL/GenBank/DDBJ whole genome shotgun (WGS) entry which is preliminary data.</text>
</comment>
<evidence type="ECO:0000256" key="4">
    <source>
        <dbReference type="ARBA" id="ARBA00022679"/>
    </source>
</evidence>
<dbReference type="FunFam" id="3.40.50.1820:FF:000086">
    <property type="entry name" value="Diacylglycerol acyltransferase/mycolyltransferase Ag85C"/>
    <property type="match status" value="1"/>
</dbReference>
<evidence type="ECO:0000256" key="5">
    <source>
        <dbReference type="ARBA" id="ARBA00022729"/>
    </source>
</evidence>
<keyword evidence="6" id="KW-0012">Acyltransferase</keyword>
<organism evidence="8 9">
    <name type="scientific">Mycolicibacterium hippocampi</name>
    <dbReference type="NCBI Taxonomy" id="659824"/>
    <lineage>
        <taxon>Bacteria</taxon>
        <taxon>Bacillati</taxon>
        <taxon>Actinomycetota</taxon>
        <taxon>Actinomycetes</taxon>
        <taxon>Mycobacteriales</taxon>
        <taxon>Mycobacteriaceae</taxon>
        <taxon>Mycolicibacterium</taxon>
    </lineage>
</organism>
<comment type="subcellular location">
    <subcellularLocation>
        <location evidence="1">Secreted</location>
    </subcellularLocation>
</comment>
<feature type="compositionally biased region" description="Pro residues" evidence="7">
    <location>
        <begin position="322"/>
        <end position="348"/>
    </location>
</feature>
<dbReference type="GO" id="GO:0016747">
    <property type="term" value="F:acyltransferase activity, transferring groups other than amino-acyl groups"/>
    <property type="evidence" value="ECO:0007669"/>
    <property type="project" value="TreeGrafter"/>
</dbReference>
<sequence length="348" mass="37667">MLFFRHQVRRVGARLAVAVLLAVGLTTITVPQAEAFSRDGLPIEQLDVPSPAMGRDIRVEFQGGGPHSVLLLDGLRAQDDFNGWDINTAAFEWFHDSGISVIMPVGGQSSFYSDWYRPAKNNAGTVTYKWETFLTRELPTWLAANKGQDPFGNAVVGLSMSGSSALTMAAWYPRQYKFAASLSGYLAPSRGLWPTMIDIAMQDAGGFDSLDMWGSPGSGAWQRNDPTVNVNRLVANRTALWIYCGNGVTSDLDTSRDFGANFGAQYLENITVSTNKEFQEKYLAAGGRNAVFNFPPNGTHSWGYWGAQLQAMKADMVRILTAPPPPPPPPPPPLPGAAPPPPPPPPAG</sequence>
<evidence type="ECO:0000256" key="2">
    <source>
        <dbReference type="ARBA" id="ARBA00005874"/>
    </source>
</evidence>
<evidence type="ECO:0008006" key="10">
    <source>
        <dbReference type="Google" id="ProtNLM"/>
    </source>
</evidence>
<dbReference type="GO" id="GO:0005576">
    <property type="term" value="C:extracellular region"/>
    <property type="evidence" value="ECO:0007669"/>
    <property type="project" value="UniProtKB-SubCell"/>
</dbReference>
<comment type="similarity">
    <text evidence="2">Belongs to the mycobacterial A85 antigen family.</text>
</comment>
<dbReference type="InterPro" id="IPR029058">
    <property type="entry name" value="AB_hydrolase_fold"/>
</dbReference>
<keyword evidence="9" id="KW-1185">Reference proteome</keyword>
<dbReference type="RefSeq" id="WP_205390347.1">
    <property type="nucleotide sequence ID" value="NZ_BLLB01000002.1"/>
</dbReference>
<proteinExistence type="inferred from homology"/>
<name>A0A7I9ZL01_9MYCO</name>
<dbReference type="GO" id="GO:0035375">
    <property type="term" value="F:zymogen binding"/>
    <property type="evidence" value="ECO:0007669"/>
    <property type="project" value="UniProtKB-ARBA"/>
</dbReference>
<feature type="region of interest" description="Disordered" evidence="7">
    <location>
        <begin position="319"/>
        <end position="348"/>
    </location>
</feature>
<protein>
    <recommendedName>
        <fullName evidence="10">Diacylglycerol acyltransferase/mycolyltransferase Ag85C</fullName>
    </recommendedName>
</protein>
<evidence type="ECO:0000256" key="3">
    <source>
        <dbReference type="ARBA" id="ARBA00022525"/>
    </source>
</evidence>
<dbReference type="Pfam" id="PF00756">
    <property type="entry name" value="Esterase"/>
    <property type="match status" value="1"/>
</dbReference>
<gene>
    <name evidence="8" type="ORF">MHIP_19960</name>
</gene>
<dbReference type="InterPro" id="IPR000801">
    <property type="entry name" value="Esterase-like"/>
</dbReference>
<dbReference type="PANTHER" id="PTHR48098:SF1">
    <property type="entry name" value="DIACYLGLYCEROL ACYLTRANSFERASE_MYCOLYLTRANSFERASE AG85A"/>
    <property type="match status" value="1"/>
</dbReference>
<evidence type="ECO:0000256" key="6">
    <source>
        <dbReference type="ARBA" id="ARBA00023315"/>
    </source>
</evidence>
<evidence type="ECO:0000313" key="8">
    <source>
        <dbReference type="EMBL" id="GFH01513.1"/>
    </source>
</evidence>
<dbReference type="EMBL" id="BLLB01000002">
    <property type="protein sequence ID" value="GFH01513.1"/>
    <property type="molecule type" value="Genomic_DNA"/>
</dbReference>
<dbReference type="Gene3D" id="3.40.50.1820">
    <property type="entry name" value="alpha/beta hydrolase"/>
    <property type="match status" value="1"/>
</dbReference>
<dbReference type="InterPro" id="IPR050583">
    <property type="entry name" value="Mycobacterial_A85_antigen"/>
</dbReference>
<accession>A0A7I9ZL01</accession>
<reference evidence="8 9" key="1">
    <citation type="journal article" date="2019" name="Emerg. Microbes Infect.">
        <title>Comprehensive subspecies identification of 175 nontuberculous mycobacteria species based on 7547 genomic profiles.</title>
        <authorList>
            <person name="Matsumoto Y."/>
            <person name="Kinjo T."/>
            <person name="Motooka D."/>
            <person name="Nabeya D."/>
            <person name="Jung N."/>
            <person name="Uechi K."/>
            <person name="Horii T."/>
            <person name="Iida T."/>
            <person name="Fujita J."/>
            <person name="Nakamura S."/>
        </authorList>
    </citation>
    <scope>NUCLEOTIDE SEQUENCE [LARGE SCALE GENOMIC DNA]</scope>
    <source>
        <strain evidence="8 9">JCM 30996</strain>
    </source>
</reference>
<dbReference type="AlphaFoldDB" id="A0A7I9ZL01"/>
<evidence type="ECO:0000313" key="9">
    <source>
        <dbReference type="Proteomes" id="UP000465304"/>
    </source>
</evidence>
<evidence type="ECO:0000256" key="7">
    <source>
        <dbReference type="SAM" id="MobiDB-lite"/>
    </source>
</evidence>
<keyword evidence="3" id="KW-0964">Secreted</keyword>
<dbReference type="Proteomes" id="UP000465304">
    <property type="component" value="Unassembled WGS sequence"/>
</dbReference>
<dbReference type="PANTHER" id="PTHR48098">
    <property type="entry name" value="ENTEROCHELIN ESTERASE-RELATED"/>
    <property type="match status" value="1"/>
</dbReference>